<evidence type="ECO:0000259" key="7">
    <source>
        <dbReference type="Pfam" id="PF00892"/>
    </source>
</evidence>
<feature type="transmembrane region" description="Helical" evidence="6">
    <location>
        <begin position="279"/>
        <end position="297"/>
    </location>
</feature>
<feature type="transmembrane region" description="Helical" evidence="6">
    <location>
        <begin position="15"/>
        <end position="35"/>
    </location>
</feature>
<reference evidence="8" key="1">
    <citation type="journal article" date="2014" name="Int. J. Syst. Evol. Microbiol.">
        <title>Complete genome sequence of Corynebacterium casei LMG S-19264T (=DSM 44701T), isolated from a smear-ripened cheese.</title>
        <authorList>
            <consortium name="US DOE Joint Genome Institute (JGI-PGF)"/>
            <person name="Walter F."/>
            <person name="Albersmeier A."/>
            <person name="Kalinowski J."/>
            <person name="Ruckert C."/>
        </authorList>
    </citation>
    <scope>NUCLEOTIDE SEQUENCE</scope>
    <source>
        <strain evidence="8">CGMCC 1.15320</strain>
    </source>
</reference>
<evidence type="ECO:0000256" key="4">
    <source>
        <dbReference type="ARBA" id="ARBA00022989"/>
    </source>
</evidence>
<feature type="domain" description="EamA" evidence="7">
    <location>
        <begin position="19"/>
        <end position="148"/>
    </location>
</feature>
<evidence type="ECO:0000256" key="6">
    <source>
        <dbReference type="SAM" id="Phobius"/>
    </source>
</evidence>
<feature type="domain" description="EamA" evidence="7">
    <location>
        <begin position="166"/>
        <end position="295"/>
    </location>
</feature>
<accession>A0A916RXY0</accession>
<dbReference type="GO" id="GO:0016020">
    <property type="term" value="C:membrane"/>
    <property type="evidence" value="ECO:0007669"/>
    <property type="project" value="UniProtKB-SubCell"/>
</dbReference>
<reference evidence="8" key="2">
    <citation type="submission" date="2020-09" db="EMBL/GenBank/DDBJ databases">
        <authorList>
            <person name="Sun Q."/>
            <person name="Zhou Y."/>
        </authorList>
    </citation>
    <scope>NUCLEOTIDE SEQUENCE</scope>
    <source>
        <strain evidence="8">CGMCC 1.15320</strain>
    </source>
</reference>
<evidence type="ECO:0000313" key="8">
    <source>
        <dbReference type="EMBL" id="GGA75730.1"/>
    </source>
</evidence>
<dbReference type="InterPro" id="IPR000620">
    <property type="entry name" value="EamA_dom"/>
</dbReference>
<organism evidence="8 9">
    <name type="scientific">Nitratireductor aestuarii</name>
    <dbReference type="NCBI Taxonomy" id="1735103"/>
    <lineage>
        <taxon>Bacteria</taxon>
        <taxon>Pseudomonadati</taxon>
        <taxon>Pseudomonadota</taxon>
        <taxon>Alphaproteobacteria</taxon>
        <taxon>Hyphomicrobiales</taxon>
        <taxon>Phyllobacteriaceae</taxon>
        <taxon>Nitratireductor</taxon>
    </lineage>
</organism>
<evidence type="ECO:0000256" key="1">
    <source>
        <dbReference type="ARBA" id="ARBA00004141"/>
    </source>
</evidence>
<feature type="transmembrane region" description="Helical" evidence="6">
    <location>
        <begin position="197"/>
        <end position="219"/>
    </location>
</feature>
<evidence type="ECO:0000256" key="3">
    <source>
        <dbReference type="ARBA" id="ARBA00022692"/>
    </source>
</evidence>
<evidence type="ECO:0000256" key="2">
    <source>
        <dbReference type="ARBA" id="ARBA00009853"/>
    </source>
</evidence>
<evidence type="ECO:0000313" key="9">
    <source>
        <dbReference type="Proteomes" id="UP000636264"/>
    </source>
</evidence>
<dbReference type="PANTHER" id="PTHR22911">
    <property type="entry name" value="ACYL-MALONYL CONDENSING ENZYME-RELATED"/>
    <property type="match status" value="1"/>
</dbReference>
<keyword evidence="3 6" id="KW-0812">Transmembrane</keyword>
<feature type="transmembrane region" description="Helical" evidence="6">
    <location>
        <begin position="47"/>
        <end position="64"/>
    </location>
</feature>
<dbReference type="Proteomes" id="UP000636264">
    <property type="component" value="Unassembled WGS sequence"/>
</dbReference>
<feature type="transmembrane region" description="Helical" evidence="6">
    <location>
        <begin position="165"/>
        <end position="185"/>
    </location>
</feature>
<evidence type="ECO:0000256" key="5">
    <source>
        <dbReference type="ARBA" id="ARBA00023136"/>
    </source>
</evidence>
<dbReference type="Pfam" id="PF00892">
    <property type="entry name" value="EamA"/>
    <property type="match status" value="2"/>
</dbReference>
<keyword evidence="5 6" id="KW-0472">Membrane</keyword>
<dbReference type="InterPro" id="IPR037185">
    <property type="entry name" value="EmrE-like"/>
</dbReference>
<dbReference type="AlphaFoldDB" id="A0A916RXY0"/>
<name>A0A916RXY0_9HYPH</name>
<feature type="transmembrane region" description="Helical" evidence="6">
    <location>
        <begin position="225"/>
        <end position="242"/>
    </location>
</feature>
<feature type="transmembrane region" description="Helical" evidence="6">
    <location>
        <begin position="132"/>
        <end position="153"/>
    </location>
</feature>
<comment type="caution">
    <text evidence="8">The sequence shown here is derived from an EMBL/GenBank/DDBJ whole genome shotgun (WGS) entry which is preliminary data.</text>
</comment>
<feature type="transmembrane region" description="Helical" evidence="6">
    <location>
        <begin position="109"/>
        <end position="125"/>
    </location>
</feature>
<proteinExistence type="inferred from homology"/>
<feature type="transmembrane region" description="Helical" evidence="6">
    <location>
        <begin position="85"/>
        <end position="103"/>
    </location>
</feature>
<gene>
    <name evidence="8" type="ORF">GCM10011385_32180</name>
</gene>
<dbReference type="EMBL" id="BMIF01000011">
    <property type="protein sequence ID" value="GGA75730.1"/>
    <property type="molecule type" value="Genomic_DNA"/>
</dbReference>
<keyword evidence="9" id="KW-1185">Reference proteome</keyword>
<dbReference type="SUPFAM" id="SSF103481">
    <property type="entry name" value="Multidrug resistance efflux transporter EmrE"/>
    <property type="match status" value="2"/>
</dbReference>
<sequence length="312" mass="33522">MSVSAQGIDVKREPLVGISLKLASVCSFMVMNSVVKAAGDVPAGQIVFFRSLFALLPIIVLLSYQRELKTAFYTSRPLSHFLRGFVGVASMMLTFIAITHLPLPDAITLGYAQPLFVVVFSALFLGETVRMYRWSAVAIGFVGVVILAWPGLTLLRGHGLSVGEAAGVLAALAGALMSAVAMMLVRRLVSTEKTSTIVIWFSTTSSIVALATMPFGWAVLNQTQVLLLITAGIFGGIGQLFLTHSYRFADLSTIAPFEYTSIILAVVIGYFVFGDVPTLYMLVGGTIVAGSGLFIIWRERQLGVRQVTSKSV</sequence>
<dbReference type="RefSeq" id="WP_188722127.1">
    <property type="nucleotide sequence ID" value="NZ_BMIF01000011.1"/>
</dbReference>
<feature type="transmembrane region" description="Helical" evidence="6">
    <location>
        <begin position="254"/>
        <end position="273"/>
    </location>
</feature>
<protein>
    <submittedName>
        <fullName evidence="8">Membrane protein</fullName>
    </submittedName>
</protein>
<keyword evidence="4 6" id="KW-1133">Transmembrane helix</keyword>
<dbReference type="Gene3D" id="1.10.3730.20">
    <property type="match status" value="1"/>
</dbReference>
<comment type="similarity">
    <text evidence="2">Belongs to the drug/metabolite transporter (DMT) superfamily. 10 TMS drug/metabolite exporter (DME) (TC 2.A.7.3) family.</text>
</comment>
<dbReference type="PANTHER" id="PTHR22911:SF6">
    <property type="entry name" value="SOLUTE CARRIER FAMILY 35 MEMBER G1"/>
    <property type="match status" value="1"/>
</dbReference>
<comment type="subcellular location">
    <subcellularLocation>
        <location evidence="1">Membrane</location>
        <topology evidence="1">Multi-pass membrane protein</topology>
    </subcellularLocation>
</comment>